<reference evidence="2" key="1">
    <citation type="submission" date="2015-09" db="EMBL/GenBank/DDBJ databases">
        <authorList>
            <person name="Fill T.P."/>
            <person name="Baretta J.F."/>
            <person name="de Almeida L.G."/>
            <person name="Rocha M."/>
            <person name="de Souza D.H."/>
            <person name="Malavazi I."/>
            <person name="Cerdeira L.T."/>
            <person name="Hong H."/>
            <person name="Samborskyy M."/>
            <person name="de Vasconcelos A.T."/>
            <person name="Leadlay P."/>
            <person name="Rodrigues-Filho E."/>
        </authorList>
    </citation>
    <scope>NUCLEOTIDE SEQUENCE [LARGE SCALE GENOMIC DNA]</scope>
    <source>
        <strain evidence="2">LaBioMMi 136</strain>
    </source>
</reference>
<dbReference type="EMBL" id="LJBN01000193">
    <property type="protein sequence ID" value="OOQ83711.1"/>
    <property type="molecule type" value="Genomic_DNA"/>
</dbReference>
<accession>A0A1S9REC8</accession>
<gene>
    <name evidence="1" type="ORF">PEBR_33555</name>
</gene>
<comment type="caution">
    <text evidence="1">The sequence shown here is derived from an EMBL/GenBank/DDBJ whole genome shotgun (WGS) entry which is preliminary data.</text>
</comment>
<evidence type="ECO:0000313" key="2">
    <source>
        <dbReference type="Proteomes" id="UP000190744"/>
    </source>
</evidence>
<dbReference type="Proteomes" id="UP000190744">
    <property type="component" value="Unassembled WGS sequence"/>
</dbReference>
<sequence>MQILAQFLHLRYELIENLTSWVNNTHYVPPDAMASVMDQAIQDIGVFQSSLGDSYFYVKCNEIKQILSYASDELRRQRRFTRDVARAMDDAVGRLRQIQIS</sequence>
<protein>
    <submittedName>
        <fullName evidence="1">Uncharacterized protein</fullName>
    </submittedName>
</protein>
<name>A0A1S9REC8_PENBI</name>
<organism evidence="1 2">
    <name type="scientific">Penicillium brasilianum</name>
    <dbReference type="NCBI Taxonomy" id="104259"/>
    <lineage>
        <taxon>Eukaryota</taxon>
        <taxon>Fungi</taxon>
        <taxon>Dikarya</taxon>
        <taxon>Ascomycota</taxon>
        <taxon>Pezizomycotina</taxon>
        <taxon>Eurotiomycetes</taxon>
        <taxon>Eurotiomycetidae</taxon>
        <taxon>Eurotiales</taxon>
        <taxon>Aspergillaceae</taxon>
        <taxon>Penicillium</taxon>
    </lineage>
</organism>
<evidence type="ECO:0000313" key="1">
    <source>
        <dbReference type="EMBL" id="OOQ83711.1"/>
    </source>
</evidence>
<proteinExistence type="predicted"/>
<dbReference type="AlphaFoldDB" id="A0A1S9REC8"/>